<reference evidence="2 3" key="1">
    <citation type="submission" date="2022-06" db="EMBL/GenBank/DDBJ databases">
        <title>Mycolicibacterium sp. CAU 1645 isolated from seawater.</title>
        <authorList>
            <person name="Kim W."/>
        </authorList>
    </citation>
    <scope>NUCLEOTIDE SEQUENCE [LARGE SCALE GENOMIC DNA]</scope>
    <source>
        <strain evidence="2 3">CAU 1645</strain>
    </source>
</reference>
<dbReference type="SUPFAM" id="SSF69635">
    <property type="entry name" value="Type III secretory system chaperone-like"/>
    <property type="match status" value="1"/>
</dbReference>
<organism evidence="2 3">
    <name type="scientific">Mycolicibacterium arenosum</name>
    <dbReference type="NCBI Taxonomy" id="2952157"/>
    <lineage>
        <taxon>Bacteria</taxon>
        <taxon>Bacillati</taxon>
        <taxon>Actinomycetota</taxon>
        <taxon>Actinomycetes</taxon>
        <taxon>Mycobacteriales</taxon>
        <taxon>Mycobacteriaceae</taxon>
        <taxon>Mycolicibacterium</taxon>
    </lineage>
</organism>
<dbReference type="Pfam" id="PF22551">
    <property type="entry name" value="TY-Chap1"/>
    <property type="match status" value="1"/>
</dbReference>
<dbReference type="InterPro" id="IPR054343">
    <property type="entry name" value="TY-Chap_M"/>
</dbReference>
<evidence type="ECO:0000259" key="1">
    <source>
        <dbReference type="Pfam" id="PF22551"/>
    </source>
</evidence>
<dbReference type="RefSeq" id="WP_255061295.1">
    <property type="nucleotide sequence ID" value="NZ_JANDBD010000007.1"/>
</dbReference>
<keyword evidence="3" id="KW-1185">Reference proteome</keyword>
<proteinExistence type="predicted"/>
<protein>
    <submittedName>
        <fullName evidence="2">YbjN domain-containing protein</fullName>
    </submittedName>
</protein>
<dbReference type="Proteomes" id="UP001651690">
    <property type="component" value="Unassembled WGS sequence"/>
</dbReference>
<accession>A0ABT1M463</accession>
<name>A0ABT1M463_9MYCO</name>
<evidence type="ECO:0000313" key="3">
    <source>
        <dbReference type="Proteomes" id="UP001651690"/>
    </source>
</evidence>
<feature type="domain" description="TY-Chap central" evidence="1">
    <location>
        <begin position="33"/>
        <end position="161"/>
    </location>
</feature>
<dbReference type="Gene3D" id="3.30.1460.10">
    <property type="match status" value="1"/>
</dbReference>
<evidence type="ECO:0000313" key="2">
    <source>
        <dbReference type="EMBL" id="MCP9273956.1"/>
    </source>
</evidence>
<sequence length="165" mass="18147">MSIHTERAQLDELLERIPDTIDFDVEDAEGCRDLGRWLELTLRHRLGLAFIARDETGGIPVPLGDNVVHVRYGDGDEQFVTVSTLLLEDAALTPELYEAVNAINAHTPLAKTVIDTAGRRIVTSVDLEVVDTLSPHDLMLAIEIVGRAAEQFGCRLQSRFGSVDA</sequence>
<dbReference type="EMBL" id="JANDBD010000007">
    <property type="protein sequence ID" value="MCP9273956.1"/>
    <property type="molecule type" value="Genomic_DNA"/>
</dbReference>
<comment type="caution">
    <text evidence="2">The sequence shown here is derived from an EMBL/GenBank/DDBJ whole genome shotgun (WGS) entry which is preliminary data.</text>
</comment>
<gene>
    <name evidence="2" type="ORF">NM203_17340</name>
</gene>